<dbReference type="InterPro" id="IPR037026">
    <property type="entry name" value="Vgr_OB-fold_dom_sf"/>
</dbReference>
<dbReference type="NCBIfam" id="TIGR01644">
    <property type="entry name" value="phage_P2_V"/>
    <property type="match status" value="1"/>
</dbReference>
<dbReference type="Gene3D" id="2.40.50.230">
    <property type="entry name" value="Gp5 N-terminal domain"/>
    <property type="match status" value="1"/>
</dbReference>
<dbReference type="EMBL" id="PPTF01000078">
    <property type="protein sequence ID" value="POA97152.1"/>
    <property type="molecule type" value="Genomic_DNA"/>
</dbReference>
<dbReference type="InterPro" id="IPR013046">
    <property type="entry name" value="GpV/Gp45"/>
</dbReference>
<evidence type="ECO:0000259" key="2">
    <source>
        <dbReference type="Pfam" id="PF04717"/>
    </source>
</evidence>
<dbReference type="Pfam" id="PF04717">
    <property type="entry name" value="Phage_base_V"/>
    <property type="match status" value="1"/>
</dbReference>
<dbReference type="RefSeq" id="WP_103321532.1">
    <property type="nucleotide sequence ID" value="NZ_PPTF01000078.1"/>
</dbReference>
<evidence type="ECO:0000313" key="3">
    <source>
        <dbReference type="EMBL" id="POA97152.1"/>
    </source>
</evidence>
<dbReference type="Gene3D" id="6.20.150.10">
    <property type="match status" value="1"/>
</dbReference>
<organism evidence="3 4">
    <name type="scientific">Chromobacterium sinusclupearum</name>
    <dbReference type="NCBI Taxonomy" id="2077146"/>
    <lineage>
        <taxon>Bacteria</taxon>
        <taxon>Pseudomonadati</taxon>
        <taxon>Pseudomonadota</taxon>
        <taxon>Betaproteobacteria</taxon>
        <taxon>Neisseriales</taxon>
        <taxon>Chromobacteriaceae</taxon>
        <taxon>Chromobacterium</taxon>
    </lineage>
</organism>
<dbReference type="AlphaFoldDB" id="A0A2K4MJC9"/>
<gene>
    <name evidence="3" type="ORF">C2134_18315</name>
</gene>
<evidence type="ECO:0000256" key="1">
    <source>
        <dbReference type="SAM" id="MobiDB-lite"/>
    </source>
</evidence>
<feature type="region of interest" description="Disordered" evidence="1">
    <location>
        <begin position="199"/>
        <end position="223"/>
    </location>
</feature>
<accession>A0A2K4MJC9</accession>
<dbReference type="Proteomes" id="UP000236416">
    <property type="component" value="Unassembled WGS sequence"/>
</dbReference>
<name>A0A2K4MJC9_9NEIS</name>
<proteinExistence type="predicted"/>
<comment type="caution">
    <text evidence="3">The sequence shown here is derived from an EMBL/GenBank/DDBJ whole genome shotgun (WGS) entry which is preliminary data.</text>
</comment>
<reference evidence="3 4" key="1">
    <citation type="submission" date="2018-01" db="EMBL/GenBank/DDBJ databases">
        <title>Genomic Sequence of Chromobacterium MWU13-2610 from wild cranberry bogs within the Cape Cod National Seashore.</title>
        <authorList>
            <person name="O'Hara-Hanley K."/>
            <person name="Soby S."/>
            <person name="Harrison A."/>
        </authorList>
    </citation>
    <scope>NUCLEOTIDE SEQUENCE [LARGE SCALE GENOMIC DNA]</scope>
    <source>
        <strain evidence="3 4">MWU13-2610</strain>
    </source>
</reference>
<protein>
    <submittedName>
        <fullName evidence="3">Phage baseplate assembly protein V</fullName>
    </submittedName>
</protein>
<feature type="domain" description="Gp5/Type VI secretion system Vgr protein OB-fold" evidence="2">
    <location>
        <begin position="16"/>
        <end position="83"/>
    </location>
</feature>
<evidence type="ECO:0000313" key="4">
    <source>
        <dbReference type="Proteomes" id="UP000236416"/>
    </source>
</evidence>
<dbReference type="InterPro" id="IPR006531">
    <property type="entry name" value="Gp5/Vgr_OB"/>
</dbReference>
<sequence length="223" mass="22931">MDNFADLSRRIESLIRLGTIAEVDHAARRVRVQTGALTSNWLPWGARRAGQTRDWNPPTAGEQVVLLCPSGDPAGGVALLALYSDAFDAPSSSPDEHLTVYPDGARILYNHATGALSVTGIQTALVQAAQRVTVDCPESLFTGNVTIQGKLTVLGDVFAKARATVSGLFSYLAGMSGSGGAGGATTISGSITHSGGQLSSNGVVLDGHTHPDAHGGNTGGPNR</sequence>
<keyword evidence="4" id="KW-1185">Reference proteome</keyword>